<evidence type="ECO:0000259" key="2">
    <source>
        <dbReference type="PROSITE" id="PS50164"/>
    </source>
</evidence>
<dbReference type="SUPFAM" id="SSF64496">
    <property type="entry name" value="DNA-binding domain of intron-encoded endonucleases"/>
    <property type="match status" value="1"/>
</dbReference>
<dbReference type="InterPro" id="IPR006350">
    <property type="entry name" value="Intron_endoG1"/>
</dbReference>
<evidence type="ECO:0000313" key="3">
    <source>
        <dbReference type="EMBL" id="KKM99182.1"/>
    </source>
</evidence>
<dbReference type="InterPro" id="IPR000305">
    <property type="entry name" value="GIY-YIG_endonuc"/>
</dbReference>
<dbReference type="PROSITE" id="PS50164">
    <property type="entry name" value="GIY_YIG"/>
    <property type="match status" value="1"/>
</dbReference>
<dbReference type="SMART" id="SM00465">
    <property type="entry name" value="GIYc"/>
    <property type="match status" value="1"/>
</dbReference>
<dbReference type="Pfam" id="PF01541">
    <property type="entry name" value="GIY-YIG"/>
    <property type="match status" value="1"/>
</dbReference>
<sequence length="213" mass="24669">MIGIYILKNTINNKMYVGQSINFKNRMSKHRRPSVDDFVIDRAINKYGWDNFEKHLFYVPENLLNYFEIEIIKRLNTLVKNGKGYNVETGGHNARPNKEIKQKISDSNKGRIVSHETRKKISEAVKGFKHTEKAKQKMSKARKGSKNHLGFKNTKEAKQKMSKAGKGNKNALGHKVIKEVREEISRKLKGKPWTQKRRDAQNNRQKGVICYGV</sequence>
<dbReference type="GO" id="GO:0003677">
    <property type="term" value="F:DNA binding"/>
    <property type="evidence" value="ECO:0007669"/>
    <property type="project" value="InterPro"/>
</dbReference>
<protein>
    <recommendedName>
        <fullName evidence="2">GIY-YIG domain-containing protein</fullName>
    </recommendedName>
</protein>
<name>A0A0F9Q182_9ZZZZ</name>
<comment type="caution">
    <text evidence="3">The sequence shown here is derived from an EMBL/GenBank/DDBJ whole genome shotgun (WGS) entry which is preliminary data.</text>
</comment>
<dbReference type="EMBL" id="LAZR01005526">
    <property type="protein sequence ID" value="KKM99182.1"/>
    <property type="molecule type" value="Genomic_DNA"/>
</dbReference>
<proteinExistence type="predicted"/>
<dbReference type="Pfam" id="PF07460">
    <property type="entry name" value="NUMOD3"/>
    <property type="match status" value="2"/>
</dbReference>
<dbReference type="Gene3D" id="3.40.1440.10">
    <property type="entry name" value="GIY-YIG endonuclease"/>
    <property type="match status" value="1"/>
</dbReference>
<comment type="similarity">
    <text evidence="1">To endonucleases of group I introns of fungi and phage.</text>
</comment>
<dbReference type="GO" id="GO:0004519">
    <property type="term" value="F:endonuclease activity"/>
    <property type="evidence" value="ECO:0007669"/>
    <property type="project" value="InterPro"/>
</dbReference>
<accession>A0A0F9Q182</accession>
<gene>
    <name evidence="3" type="ORF">LCGC14_1150470</name>
</gene>
<dbReference type="NCBIfam" id="TIGR01453">
    <property type="entry name" value="grpIintron_endo"/>
    <property type="match status" value="1"/>
</dbReference>
<dbReference type="SUPFAM" id="SSF82771">
    <property type="entry name" value="GIY-YIG endonuclease"/>
    <property type="match status" value="1"/>
</dbReference>
<dbReference type="AlphaFoldDB" id="A0A0F9Q182"/>
<dbReference type="InterPro" id="IPR003611">
    <property type="entry name" value="NUMOD3"/>
</dbReference>
<reference evidence="3" key="1">
    <citation type="journal article" date="2015" name="Nature">
        <title>Complex archaea that bridge the gap between prokaryotes and eukaryotes.</title>
        <authorList>
            <person name="Spang A."/>
            <person name="Saw J.H."/>
            <person name="Jorgensen S.L."/>
            <person name="Zaremba-Niedzwiedzka K."/>
            <person name="Martijn J."/>
            <person name="Lind A.E."/>
            <person name="van Eijk R."/>
            <person name="Schleper C."/>
            <person name="Guy L."/>
            <person name="Ettema T.J."/>
        </authorList>
    </citation>
    <scope>NUCLEOTIDE SEQUENCE</scope>
</reference>
<organism evidence="3">
    <name type="scientific">marine sediment metagenome</name>
    <dbReference type="NCBI Taxonomy" id="412755"/>
    <lineage>
        <taxon>unclassified sequences</taxon>
        <taxon>metagenomes</taxon>
        <taxon>ecological metagenomes</taxon>
    </lineage>
</organism>
<feature type="domain" description="GIY-YIG" evidence="2">
    <location>
        <begin position="1"/>
        <end position="87"/>
    </location>
</feature>
<dbReference type="InterPro" id="IPR035901">
    <property type="entry name" value="GIY-YIG_endonuc_sf"/>
</dbReference>
<dbReference type="SMART" id="SM00496">
    <property type="entry name" value="IENR2"/>
    <property type="match status" value="4"/>
</dbReference>
<evidence type="ECO:0000256" key="1">
    <source>
        <dbReference type="ARBA" id="ARBA00010045"/>
    </source>
</evidence>